<keyword evidence="11" id="KW-0496">Mitochondrion</keyword>
<evidence type="ECO:0000256" key="12">
    <source>
        <dbReference type="ARBA" id="ARBA00023136"/>
    </source>
</evidence>
<proteinExistence type="inferred from homology"/>
<dbReference type="OrthoDB" id="312725at2759"/>
<dbReference type="Pfam" id="PF04678">
    <property type="entry name" value="MCU"/>
    <property type="match status" value="1"/>
</dbReference>
<keyword evidence="18" id="KW-1185">Reference proteome</keyword>
<keyword evidence="6 15" id="KW-0812">Transmembrane</keyword>
<dbReference type="PANTHER" id="PTHR13462">
    <property type="entry name" value="CALCIUM UNIPORTER PROTEIN, MITOCHONDRIAL"/>
    <property type="match status" value="1"/>
</dbReference>
<comment type="caution">
    <text evidence="17">The sequence shown here is derived from an EMBL/GenBank/DDBJ whole genome shotgun (WGS) entry which is preliminary data.</text>
</comment>
<evidence type="ECO:0000256" key="9">
    <source>
        <dbReference type="ARBA" id="ARBA00022989"/>
    </source>
</evidence>
<evidence type="ECO:0000256" key="11">
    <source>
        <dbReference type="ARBA" id="ARBA00023128"/>
    </source>
</evidence>
<dbReference type="GO" id="GO:1990246">
    <property type="term" value="C:uniplex complex"/>
    <property type="evidence" value="ECO:0007669"/>
    <property type="project" value="TreeGrafter"/>
</dbReference>
<evidence type="ECO:0000256" key="2">
    <source>
        <dbReference type="ARBA" id="ARBA00005653"/>
    </source>
</evidence>
<evidence type="ECO:0000256" key="5">
    <source>
        <dbReference type="ARBA" id="ARBA00022673"/>
    </source>
</evidence>
<name>A0A1R2BI32_9CILI</name>
<dbReference type="InterPro" id="IPR006769">
    <property type="entry name" value="MCU_C"/>
</dbReference>
<keyword evidence="3" id="KW-0813">Transport</keyword>
<comment type="similarity">
    <text evidence="2">Belongs to the MCU (TC 1.A.77) family.</text>
</comment>
<keyword evidence="7" id="KW-0999">Mitochondrion inner membrane</keyword>
<dbReference type="EMBL" id="MPUH01000632">
    <property type="protein sequence ID" value="OMJ76436.1"/>
    <property type="molecule type" value="Genomic_DNA"/>
</dbReference>
<evidence type="ECO:0000256" key="6">
    <source>
        <dbReference type="ARBA" id="ARBA00022692"/>
    </source>
</evidence>
<comment type="catalytic activity">
    <reaction evidence="14">
        <text>Ca(2+)(in) = Ca(2+)(out)</text>
        <dbReference type="Rhea" id="RHEA:29671"/>
        <dbReference type="ChEBI" id="CHEBI:29108"/>
    </reaction>
</comment>
<evidence type="ECO:0000256" key="7">
    <source>
        <dbReference type="ARBA" id="ARBA00022792"/>
    </source>
</evidence>
<dbReference type="GO" id="GO:0051560">
    <property type="term" value="P:mitochondrial calcium ion homeostasis"/>
    <property type="evidence" value="ECO:0007669"/>
    <property type="project" value="InterPro"/>
</dbReference>
<keyword evidence="9 15" id="KW-1133">Transmembrane helix</keyword>
<dbReference type="PANTHER" id="PTHR13462:SF10">
    <property type="entry name" value="CALCIUM UNIPORTER PROTEIN, MITOCHONDRIAL"/>
    <property type="match status" value="1"/>
</dbReference>
<organism evidence="17 18">
    <name type="scientific">Stentor coeruleus</name>
    <dbReference type="NCBI Taxonomy" id="5963"/>
    <lineage>
        <taxon>Eukaryota</taxon>
        <taxon>Sar</taxon>
        <taxon>Alveolata</taxon>
        <taxon>Ciliophora</taxon>
        <taxon>Postciliodesmatophora</taxon>
        <taxon>Heterotrichea</taxon>
        <taxon>Heterotrichida</taxon>
        <taxon>Stentoridae</taxon>
        <taxon>Stentor</taxon>
    </lineage>
</organism>
<evidence type="ECO:0000313" key="18">
    <source>
        <dbReference type="Proteomes" id="UP000187209"/>
    </source>
</evidence>
<feature type="transmembrane region" description="Helical" evidence="15">
    <location>
        <begin position="196"/>
        <end position="222"/>
    </location>
</feature>
<keyword evidence="8" id="KW-0106">Calcium</keyword>
<evidence type="ECO:0000259" key="16">
    <source>
        <dbReference type="Pfam" id="PF04678"/>
    </source>
</evidence>
<evidence type="ECO:0000313" key="17">
    <source>
        <dbReference type="EMBL" id="OMJ76436.1"/>
    </source>
</evidence>
<keyword evidence="4" id="KW-0109">Calcium transport</keyword>
<accession>A0A1R2BI32</accession>
<reference evidence="17 18" key="1">
    <citation type="submission" date="2016-11" db="EMBL/GenBank/DDBJ databases">
        <title>The macronuclear genome of Stentor coeruleus: a giant cell with tiny introns.</title>
        <authorList>
            <person name="Slabodnick M."/>
            <person name="Ruby J.G."/>
            <person name="Reiff S.B."/>
            <person name="Swart E.C."/>
            <person name="Gosai S."/>
            <person name="Prabakaran S."/>
            <person name="Witkowska E."/>
            <person name="Larue G.E."/>
            <person name="Fisher S."/>
            <person name="Freeman R.M."/>
            <person name="Gunawardena J."/>
            <person name="Chu W."/>
            <person name="Stover N.A."/>
            <person name="Gregory B.D."/>
            <person name="Nowacki M."/>
            <person name="Derisi J."/>
            <person name="Roy S.W."/>
            <person name="Marshall W.F."/>
            <person name="Sood P."/>
        </authorList>
    </citation>
    <scope>NUCLEOTIDE SEQUENCE [LARGE SCALE GENOMIC DNA]</scope>
    <source>
        <strain evidence="17">WM001</strain>
    </source>
</reference>
<comment type="subcellular location">
    <subcellularLocation>
        <location evidence="1">Mitochondrion inner membrane</location>
        <topology evidence="1">Multi-pass membrane protein</topology>
    </subcellularLocation>
</comment>
<evidence type="ECO:0000256" key="8">
    <source>
        <dbReference type="ARBA" id="ARBA00022837"/>
    </source>
</evidence>
<protein>
    <recommendedName>
        <fullName evidence="16">Calcium uniporter protein C-terminal domain-containing protein</fullName>
    </recommendedName>
</protein>
<keyword evidence="12 15" id="KW-0472">Membrane</keyword>
<dbReference type="InterPro" id="IPR039055">
    <property type="entry name" value="MCU_fam"/>
</dbReference>
<evidence type="ECO:0000256" key="4">
    <source>
        <dbReference type="ARBA" id="ARBA00022568"/>
    </source>
</evidence>
<sequence>MFLRLLRRIHVIELTTNIPPKLVLNLGNSPIEYQLDSKETISQLFDKIRKDEISNEDLKILINDTPVPETTVLGNILNNQFVLVSGKKRFHILPSRNFYIRGNETYNSICQECGIPANEARKISRYLFLLEKELPENFDSETFAKAVASVKSNSESFMQEEELVLKSQLDSYKTNLDTILSELKTYEVKARRYADFILKIGLTVLFAQWSAVGVGTFVLYGWDTMEPITYMIGSTWGILGFTFYMKNKKEFYPISFHEMLYNRKLEKLMKKRHFNKELIGMLEKKIELVEKQLKEIQ</sequence>
<evidence type="ECO:0000256" key="14">
    <source>
        <dbReference type="ARBA" id="ARBA00036634"/>
    </source>
</evidence>
<feature type="transmembrane region" description="Helical" evidence="15">
    <location>
        <begin position="228"/>
        <end position="245"/>
    </location>
</feature>
<feature type="domain" description="Calcium uniporter protein C-terminal" evidence="16">
    <location>
        <begin position="139"/>
        <end position="277"/>
    </location>
</feature>
<dbReference type="AlphaFoldDB" id="A0A1R2BI32"/>
<keyword evidence="13" id="KW-0407">Ion channel</keyword>
<evidence type="ECO:0000256" key="3">
    <source>
        <dbReference type="ARBA" id="ARBA00022448"/>
    </source>
</evidence>
<evidence type="ECO:0000256" key="15">
    <source>
        <dbReference type="SAM" id="Phobius"/>
    </source>
</evidence>
<evidence type="ECO:0000256" key="1">
    <source>
        <dbReference type="ARBA" id="ARBA00004448"/>
    </source>
</evidence>
<evidence type="ECO:0000256" key="13">
    <source>
        <dbReference type="ARBA" id="ARBA00023303"/>
    </source>
</evidence>
<keyword evidence="5" id="KW-0107">Calcium channel</keyword>
<gene>
    <name evidence="17" type="ORF">SteCoe_24221</name>
</gene>
<dbReference type="GO" id="GO:0036444">
    <property type="term" value="P:calcium import into the mitochondrion"/>
    <property type="evidence" value="ECO:0007669"/>
    <property type="project" value="TreeGrafter"/>
</dbReference>
<keyword evidence="10" id="KW-0406">Ion transport</keyword>
<evidence type="ECO:0000256" key="10">
    <source>
        <dbReference type="ARBA" id="ARBA00023065"/>
    </source>
</evidence>
<dbReference type="Proteomes" id="UP000187209">
    <property type="component" value="Unassembled WGS sequence"/>
</dbReference>
<dbReference type="GO" id="GO:0015292">
    <property type="term" value="F:uniporter activity"/>
    <property type="evidence" value="ECO:0007669"/>
    <property type="project" value="TreeGrafter"/>
</dbReference>
<dbReference type="GO" id="GO:0005262">
    <property type="term" value="F:calcium channel activity"/>
    <property type="evidence" value="ECO:0007669"/>
    <property type="project" value="UniProtKB-KW"/>
</dbReference>